<evidence type="ECO:0008006" key="3">
    <source>
        <dbReference type="Google" id="ProtNLM"/>
    </source>
</evidence>
<dbReference type="GO" id="GO:0032979">
    <property type="term" value="P:protein insertion into mitochondrial inner membrane from matrix"/>
    <property type="evidence" value="ECO:0007669"/>
    <property type="project" value="InterPro"/>
</dbReference>
<dbReference type="AlphaFoldDB" id="A0A1E4SIF6"/>
<dbReference type="STRING" id="984487.A0A1E4SIF6"/>
<dbReference type="OrthoDB" id="19619at2759"/>
<protein>
    <recommendedName>
        <fullName evidence="3">MBA1-like protein</fullName>
    </recommendedName>
</protein>
<name>A0A1E4SIF6_9ASCO</name>
<accession>A0A1E4SIF6</accession>
<dbReference type="GO" id="GO:0005743">
    <property type="term" value="C:mitochondrial inner membrane"/>
    <property type="evidence" value="ECO:0007669"/>
    <property type="project" value="InterPro"/>
</dbReference>
<gene>
    <name evidence="1" type="ORF">CANTADRAFT_26247</name>
</gene>
<sequence length="280" mass="32075">MIRTVGARLPGLMLSKPVLPAFRYASTTPSKRKVPKSGDISQVPLNFIGVMADFYIPPRFRDCPPSSWHKLIFRRLGAFVVNTYSIIKYRRETGLKLHFNEWKDNAIDLFVKTNKIFASGCSKRFAEREQYLKKQLGQVSCVEVTNSLVSRAKTFPTDSKLQWELLSLESNPKVVSFNVLPDANEITMYIQFVLKARTKQKVIIERGGESQETVRTVQDYLVYTLNPYTGEMYLAGTLFESDHIRKVTPDEKFTNVKYMMAFTKASGDIYRENPKKIGSN</sequence>
<dbReference type="Proteomes" id="UP000094285">
    <property type="component" value="Unassembled WGS sequence"/>
</dbReference>
<dbReference type="GeneID" id="30981841"/>
<dbReference type="EMBL" id="KV453912">
    <property type="protein sequence ID" value="ODV79270.1"/>
    <property type="molecule type" value="Genomic_DNA"/>
</dbReference>
<feature type="non-terminal residue" evidence="1">
    <location>
        <position position="1"/>
    </location>
</feature>
<dbReference type="Gene3D" id="3.10.450.240">
    <property type="match status" value="1"/>
</dbReference>
<evidence type="ECO:0000313" key="2">
    <source>
        <dbReference type="Proteomes" id="UP000094285"/>
    </source>
</evidence>
<proteinExistence type="predicted"/>
<dbReference type="PANTHER" id="PTHR13333">
    <property type="entry name" value="M-AAA PROTEASE-INTERACTING PROTEIN 1, MITOCHONDRIAL"/>
    <property type="match status" value="1"/>
</dbReference>
<dbReference type="InterPro" id="IPR024621">
    <property type="entry name" value="Mba1"/>
</dbReference>
<evidence type="ECO:0000313" key="1">
    <source>
        <dbReference type="EMBL" id="ODV79270.1"/>
    </source>
</evidence>
<keyword evidence="2" id="KW-1185">Reference proteome</keyword>
<dbReference type="GO" id="GO:0043022">
    <property type="term" value="F:ribosome binding"/>
    <property type="evidence" value="ECO:0007669"/>
    <property type="project" value="TreeGrafter"/>
</dbReference>
<dbReference type="Pfam" id="PF07961">
    <property type="entry name" value="MBA1"/>
    <property type="match status" value="1"/>
</dbReference>
<dbReference type="RefSeq" id="XP_020064392.1">
    <property type="nucleotide sequence ID" value="XM_020207704.1"/>
</dbReference>
<dbReference type="PANTHER" id="PTHR13333:SF5">
    <property type="entry name" value="M-AAA PROTEASE-INTERACTING PROTEIN 1, MITOCHONDRIAL"/>
    <property type="match status" value="1"/>
</dbReference>
<reference evidence="2" key="1">
    <citation type="submission" date="2016-05" db="EMBL/GenBank/DDBJ databases">
        <title>Comparative genomics of biotechnologically important yeasts.</title>
        <authorList>
            <consortium name="DOE Joint Genome Institute"/>
            <person name="Riley R."/>
            <person name="Haridas S."/>
            <person name="Wolfe K.H."/>
            <person name="Lopes M.R."/>
            <person name="Hittinger C.T."/>
            <person name="Goker M."/>
            <person name="Salamov A."/>
            <person name="Wisecaver J."/>
            <person name="Long T.M."/>
            <person name="Aerts A.L."/>
            <person name="Barry K."/>
            <person name="Choi C."/>
            <person name="Clum A."/>
            <person name="Coughlan A.Y."/>
            <person name="Deshpande S."/>
            <person name="Douglass A.P."/>
            <person name="Hanson S.J."/>
            <person name="Klenk H.-P."/>
            <person name="Labutti K."/>
            <person name="Lapidus A."/>
            <person name="Lindquist E."/>
            <person name="Lipzen A."/>
            <person name="Meier-Kolthoff J.P."/>
            <person name="Ohm R.A."/>
            <person name="Otillar R.P."/>
            <person name="Pangilinan J."/>
            <person name="Peng Y."/>
            <person name="Rokas A."/>
            <person name="Rosa C.A."/>
            <person name="Scheuner C."/>
            <person name="Sibirny A.A."/>
            <person name="Slot J.C."/>
            <person name="Stielow J.B."/>
            <person name="Sun H."/>
            <person name="Kurtzman C.P."/>
            <person name="Blackwell M."/>
            <person name="Grigoriev I.V."/>
            <person name="Jeffries T.W."/>
        </authorList>
    </citation>
    <scope>NUCLEOTIDE SEQUENCE [LARGE SCALE GENOMIC DNA]</scope>
    <source>
        <strain evidence="2">NRRL Y-17324</strain>
    </source>
</reference>
<organism evidence="1 2">
    <name type="scientific">Suhomyces tanzawaensis NRRL Y-17324</name>
    <dbReference type="NCBI Taxonomy" id="984487"/>
    <lineage>
        <taxon>Eukaryota</taxon>
        <taxon>Fungi</taxon>
        <taxon>Dikarya</taxon>
        <taxon>Ascomycota</taxon>
        <taxon>Saccharomycotina</taxon>
        <taxon>Pichiomycetes</taxon>
        <taxon>Debaryomycetaceae</taxon>
        <taxon>Suhomyces</taxon>
    </lineage>
</organism>